<protein>
    <submittedName>
        <fullName evidence="1">Uncharacterized protein</fullName>
    </submittedName>
</protein>
<comment type="caution">
    <text evidence="1">The sequence shown here is derived from an EMBL/GenBank/DDBJ whole genome shotgun (WGS) entry which is preliminary data.</text>
</comment>
<evidence type="ECO:0000313" key="1">
    <source>
        <dbReference type="EMBL" id="KAF8696207.1"/>
    </source>
</evidence>
<dbReference type="Proteomes" id="UP000636709">
    <property type="component" value="Unassembled WGS sequence"/>
</dbReference>
<sequence>MFRHSIDIELGDGHLALFWSDRWDGSGSPCVAALDLCKLIKSSIRKSRTVAQALPQRAWILDIKGRLTIPALAQYISLWHSSGRCQLRTGVEDIIRW</sequence>
<gene>
    <name evidence="1" type="ORF">HU200_037106</name>
</gene>
<proteinExistence type="predicted"/>
<evidence type="ECO:0000313" key="2">
    <source>
        <dbReference type="Proteomes" id="UP000636709"/>
    </source>
</evidence>
<accession>A0A835BRC0</accession>
<reference evidence="1" key="1">
    <citation type="submission" date="2020-07" db="EMBL/GenBank/DDBJ databases">
        <title>Genome sequence and genetic diversity analysis of an under-domesticated orphan crop, white fonio (Digitaria exilis).</title>
        <authorList>
            <person name="Bennetzen J.L."/>
            <person name="Chen S."/>
            <person name="Ma X."/>
            <person name="Wang X."/>
            <person name="Yssel A.E.J."/>
            <person name="Chaluvadi S.R."/>
            <person name="Johnson M."/>
            <person name="Gangashetty P."/>
            <person name="Hamidou F."/>
            <person name="Sanogo M.D."/>
            <person name="Zwaenepoel A."/>
            <person name="Wallace J."/>
            <person name="Van De Peer Y."/>
            <person name="Van Deynze A."/>
        </authorList>
    </citation>
    <scope>NUCLEOTIDE SEQUENCE</scope>
    <source>
        <tissue evidence="1">Leaves</tissue>
    </source>
</reference>
<dbReference type="EMBL" id="JACEFO010001882">
    <property type="protein sequence ID" value="KAF8696207.1"/>
    <property type="molecule type" value="Genomic_DNA"/>
</dbReference>
<dbReference type="AlphaFoldDB" id="A0A835BRC0"/>
<dbReference type="OrthoDB" id="672571at2759"/>
<organism evidence="1 2">
    <name type="scientific">Digitaria exilis</name>
    <dbReference type="NCBI Taxonomy" id="1010633"/>
    <lineage>
        <taxon>Eukaryota</taxon>
        <taxon>Viridiplantae</taxon>
        <taxon>Streptophyta</taxon>
        <taxon>Embryophyta</taxon>
        <taxon>Tracheophyta</taxon>
        <taxon>Spermatophyta</taxon>
        <taxon>Magnoliopsida</taxon>
        <taxon>Liliopsida</taxon>
        <taxon>Poales</taxon>
        <taxon>Poaceae</taxon>
        <taxon>PACMAD clade</taxon>
        <taxon>Panicoideae</taxon>
        <taxon>Panicodae</taxon>
        <taxon>Paniceae</taxon>
        <taxon>Anthephorinae</taxon>
        <taxon>Digitaria</taxon>
    </lineage>
</organism>
<keyword evidence="2" id="KW-1185">Reference proteome</keyword>
<name>A0A835BRC0_9POAL</name>